<dbReference type="PANTHER" id="PTHR31635">
    <property type="entry name" value="REVERSE TRANSCRIPTASE DOMAIN-CONTAINING PROTEIN-RELATED"/>
    <property type="match status" value="1"/>
</dbReference>
<dbReference type="AlphaFoldDB" id="A0A2I0WCY9"/>
<dbReference type="PROSITE" id="PS50878">
    <property type="entry name" value="RT_POL"/>
    <property type="match status" value="1"/>
</dbReference>
<proteinExistence type="predicted"/>
<name>A0A2I0WCY9_9ASPA</name>
<dbReference type="CDD" id="cd01650">
    <property type="entry name" value="RT_nLTR_like"/>
    <property type="match status" value="1"/>
</dbReference>
<dbReference type="EMBL" id="KZ502741">
    <property type="protein sequence ID" value="PKU73525.1"/>
    <property type="molecule type" value="Genomic_DNA"/>
</dbReference>
<dbReference type="SUPFAM" id="SSF56672">
    <property type="entry name" value="DNA/RNA polymerases"/>
    <property type="match status" value="1"/>
</dbReference>
<gene>
    <name evidence="2" type="ORF">MA16_Dca008089</name>
</gene>
<reference evidence="2 3" key="1">
    <citation type="journal article" date="2016" name="Sci. Rep.">
        <title>The Dendrobium catenatum Lindl. genome sequence provides insights into polysaccharide synthase, floral development and adaptive evolution.</title>
        <authorList>
            <person name="Zhang G.Q."/>
            <person name="Xu Q."/>
            <person name="Bian C."/>
            <person name="Tsai W.C."/>
            <person name="Yeh C.M."/>
            <person name="Liu K.W."/>
            <person name="Yoshida K."/>
            <person name="Zhang L.S."/>
            <person name="Chang S.B."/>
            <person name="Chen F."/>
            <person name="Shi Y."/>
            <person name="Su Y.Y."/>
            <person name="Zhang Y.Q."/>
            <person name="Chen L.J."/>
            <person name="Yin Y."/>
            <person name="Lin M."/>
            <person name="Huang H."/>
            <person name="Deng H."/>
            <person name="Wang Z.W."/>
            <person name="Zhu S.L."/>
            <person name="Zhao X."/>
            <person name="Deng C."/>
            <person name="Niu S.C."/>
            <person name="Huang J."/>
            <person name="Wang M."/>
            <person name="Liu G.H."/>
            <person name="Yang H.J."/>
            <person name="Xiao X.J."/>
            <person name="Hsiao Y.Y."/>
            <person name="Wu W.L."/>
            <person name="Chen Y.Y."/>
            <person name="Mitsuda N."/>
            <person name="Ohme-Takagi M."/>
            <person name="Luo Y.B."/>
            <person name="Van de Peer Y."/>
            <person name="Liu Z.J."/>
        </authorList>
    </citation>
    <scope>NUCLEOTIDE SEQUENCE [LARGE SCALE GENOMIC DNA]</scope>
    <source>
        <tissue evidence="2">The whole plant</tissue>
    </source>
</reference>
<sequence>MEECRVAVFQQGNNRSPGSDGVTSSFFKSYWNIVGETTWNAIKKFFSNGIMHKNWKDTFIVLIPKVNNPTSPSNFCPISLCQTTYKIVASMLVSRLKNLMNKMISEEQLAFIPGRAMSDHCILAQEIFHKFKVSKNKNGLMAAKLDMEQAYDSMGWSTQQQILVWYGFPSVFSKFVMESVLNVRFSIIMNGKKLRWIDACSGFHQGCPLSPYLFIMCAQLLFNAIMQRGHSLGIQLASRGPLITHLLYADDVLIFSQANYGMARQMLKIMEGFGKWTGLKVNAN</sequence>
<dbReference type="Proteomes" id="UP000233837">
    <property type="component" value="Unassembled WGS sequence"/>
</dbReference>
<reference evidence="2 3" key="2">
    <citation type="journal article" date="2017" name="Nature">
        <title>The Apostasia genome and the evolution of orchids.</title>
        <authorList>
            <person name="Zhang G.Q."/>
            <person name="Liu K.W."/>
            <person name="Li Z."/>
            <person name="Lohaus R."/>
            <person name="Hsiao Y.Y."/>
            <person name="Niu S.C."/>
            <person name="Wang J.Y."/>
            <person name="Lin Y.C."/>
            <person name="Xu Q."/>
            <person name="Chen L.J."/>
            <person name="Yoshida K."/>
            <person name="Fujiwara S."/>
            <person name="Wang Z.W."/>
            <person name="Zhang Y.Q."/>
            <person name="Mitsuda N."/>
            <person name="Wang M."/>
            <person name="Liu G.H."/>
            <person name="Pecoraro L."/>
            <person name="Huang H.X."/>
            <person name="Xiao X.J."/>
            <person name="Lin M."/>
            <person name="Wu X.Y."/>
            <person name="Wu W.L."/>
            <person name="Chen Y.Y."/>
            <person name="Chang S.B."/>
            <person name="Sakamoto S."/>
            <person name="Ohme-Takagi M."/>
            <person name="Yagi M."/>
            <person name="Zeng S.J."/>
            <person name="Shen C.Y."/>
            <person name="Yeh C.M."/>
            <person name="Luo Y.B."/>
            <person name="Tsai W.C."/>
            <person name="Van de Peer Y."/>
            <person name="Liu Z.J."/>
        </authorList>
    </citation>
    <scope>NUCLEOTIDE SEQUENCE [LARGE SCALE GENOMIC DNA]</scope>
    <source>
        <tissue evidence="2">The whole plant</tissue>
    </source>
</reference>
<dbReference type="PANTHER" id="PTHR31635:SF196">
    <property type="entry name" value="REVERSE TRANSCRIPTASE DOMAIN-CONTAINING PROTEIN-RELATED"/>
    <property type="match status" value="1"/>
</dbReference>
<protein>
    <submittedName>
        <fullName evidence="2">Putative mitochondrial protein</fullName>
    </submittedName>
</protein>
<dbReference type="Pfam" id="PF00078">
    <property type="entry name" value="RVT_1"/>
    <property type="match status" value="1"/>
</dbReference>
<dbReference type="STRING" id="906689.A0A2I0WCY9"/>
<organism evidence="2 3">
    <name type="scientific">Dendrobium catenatum</name>
    <dbReference type="NCBI Taxonomy" id="906689"/>
    <lineage>
        <taxon>Eukaryota</taxon>
        <taxon>Viridiplantae</taxon>
        <taxon>Streptophyta</taxon>
        <taxon>Embryophyta</taxon>
        <taxon>Tracheophyta</taxon>
        <taxon>Spermatophyta</taxon>
        <taxon>Magnoliopsida</taxon>
        <taxon>Liliopsida</taxon>
        <taxon>Asparagales</taxon>
        <taxon>Orchidaceae</taxon>
        <taxon>Epidendroideae</taxon>
        <taxon>Malaxideae</taxon>
        <taxon>Dendrobiinae</taxon>
        <taxon>Dendrobium</taxon>
    </lineage>
</organism>
<dbReference type="InterPro" id="IPR043502">
    <property type="entry name" value="DNA/RNA_pol_sf"/>
</dbReference>
<evidence type="ECO:0000313" key="2">
    <source>
        <dbReference type="EMBL" id="PKU73525.1"/>
    </source>
</evidence>
<evidence type="ECO:0000259" key="1">
    <source>
        <dbReference type="PROSITE" id="PS50878"/>
    </source>
</evidence>
<evidence type="ECO:0000313" key="3">
    <source>
        <dbReference type="Proteomes" id="UP000233837"/>
    </source>
</evidence>
<keyword evidence="3" id="KW-1185">Reference proteome</keyword>
<accession>A0A2I0WCY9</accession>
<dbReference type="InterPro" id="IPR000477">
    <property type="entry name" value="RT_dom"/>
</dbReference>
<feature type="domain" description="Reverse transcriptase" evidence="1">
    <location>
        <begin position="44"/>
        <end position="284"/>
    </location>
</feature>